<feature type="compositionally biased region" description="Acidic residues" evidence="1">
    <location>
        <begin position="217"/>
        <end position="228"/>
    </location>
</feature>
<dbReference type="RefSeq" id="WP_147134786.1">
    <property type="nucleotide sequence ID" value="NZ_BAABIJ010000001.1"/>
</dbReference>
<accession>A0A562VCS6</accession>
<sequence>MRTIDEVTGPETASAVSPFADLSQAPRARAARAGVFRSAPVPVVYDRPRAVAEPAVYRSVRAIVAAARPRTAVDRSPLAVFRAPRATVVPTAPGGAIRLTRPSTWPIAAPIAAFFTDLSDRWSEATERLARIPAALRSRAAQLKLVVQRVKVTVAALSVVVLAAVGVGGVVTSTATDLPAETTIVVTEDGAIDPWTGGGTTVEPESPTDADSPGESTGDEAAESDEDAPAGGDTPAAGSDAPSGGDDTGTSTTPAQSWTPEPETSQPSPQPSEPVYEPQPEYYPTEPQYESEPPVDSGPYTEYQTYDDSPYTYSEPAPQDEYDHVVLYDDTGSAGTGLVSVDPMAEGYVDDSPGMVDGSLPSDGYTDTAPGMVDGSMPAGDTSGGLVEGH</sequence>
<gene>
    <name evidence="2" type="ORF">LX16_1397</name>
</gene>
<evidence type="ECO:0000313" key="3">
    <source>
        <dbReference type="Proteomes" id="UP000321617"/>
    </source>
</evidence>
<dbReference type="EMBL" id="VLLL01000005">
    <property type="protein sequence ID" value="TWJ15686.1"/>
    <property type="molecule type" value="Genomic_DNA"/>
</dbReference>
<name>A0A562VCS6_9ACTN</name>
<organism evidence="2 3">
    <name type="scientific">Stackebrandtia albiflava</name>
    <dbReference type="NCBI Taxonomy" id="406432"/>
    <lineage>
        <taxon>Bacteria</taxon>
        <taxon>Bacillati</taxon>
        <taxon>Actinomycetota</taxon>
        <taxon>Actinomycetes</taxon>
        <taxon>Glycomycetales</taxon>
        <taxon>Glycomycetaceae</taxon>
        <taxon>Stackebrandtia</taxon>
    </lineage>
</organism>
<evidence type="ECO:0000313" key="2">
    <source>
        <dbReference type="EMBL" id="TWJ15686.1"/>
    </source>
</evidence>
<reference evidence="2 3" key="1">
    <citation type="journal article" date="2013" name="Stand. Genomic Sci.">
        <title>Genomic Encyclopedia of Type Strains, Phase I: The one thousand microbial genomes (KMG-I) project.</title>
        <authorList>
            <person name="Kyrpides N.C."/>
            <person name="Woyke T."/>
            <person name="Eisen J.A."/>
            <person name="Garrity G."/>
            <person name="Lilburn T.G."/>
            <person name="Beck B.J."/>
            <person name="Whitman W.B."/>
            <person name="Hugenholtz P."/>
            <person name="Klenk H.P."/>
        </authorList>
    </citation>
    <scope>NUCLEOTIDE SEQUENCE [LARGE SCALE GENOMIC DNA]</scope>
    <source>
        <strain evidence="2 3">DSM 45044</strain>
    </source>
</reference>
<proteinExistence type="predicted"/>
<feature type="region of interest" description="Disordered" evidence="1">
    <location>
        <begin position="344"/>
        <end position="390"/>
    </location>
</feature>
<comment type="caution">
    <text evidence="2">The sequence shown here is derived from an EMBL/GenBank/DDBJ whole genome shotgun (WGS) entry which is preliminary data.</text>
</comment>
<protein>
    <submittedName>
        <fullName evidence="2">Uncharacterized protein</fullName>
    </submittedName>
</protein>
<feature type="region of interest" description="Disordered" evidence="1">
    <location>
        <begin position="189"/>
        <end position="321"/>
    </location>
</feature>
<dbReference type="Proteomes" id="UP000321617">
    <property type="component" value="Unassembled WGS sequence"/>
</dbReference>
<dbReference type="AlphaFoldDB" id="A0A562VCS6"/>
<evidence type="ECO:0000256" key="1">
    <source>
        <dbReference type="SAM" id="MobiDB-lite"/>
    </source>
</evidence>
<feature type="compositionally biased region" description="Low complexity" evidence="1">
    <location>
        <begin position="229"/>
        <end position="294"/>
    </location>
</feature>
<keyword evidence="3" id="KW-1185">Reference proteome</keyword>